<dbReference type="Proteomes" id="UP001058974">
    <property type="component" value="Chromosome 2"/>
</dbReference>
<evidence type="ECO:0000313" key="1">
    <source>
        <dbReference type="EMBL" id="KAI5439445.1"/>
    </source>
</evidence>
<protein>
    <submittedName>
        <fullName evidence="1">Uncharacterized protein</fullName>
    </submittedName>
</protein>
<accession>A0A9D5BCS9</accession>
<comment type="caution">
    <text evidence="1">The sequence shown here is derived from an EMBL/GenBank/DDBJ whole genome shotgun (WGS) entry which is preliminary data.</text>
</comment>
<sequence>MGSYVATPFSFSSLLCHEQTDSTFFFQQDEDENTIFVNNNNLCFLLEDDEDEYIDYLFKQESGFGSSTTHFLSYHNDVDHDIFWLRNARLHAIDWIFNVGFH</sequence>
<dbReference type="EMBL" id="JAMSHJ010000002">
    <property type="protein sequence ID" value="KAI5439445.1"/>
    <property type="molecule type" value="Genomic_DNA"/>
</dbReference>
<dbReference type="Gramene" id="Psat02G0500800-T2">
    <property type="protein sequence ID" value="KAI5439445.1"/>
    <property type="gene ID" value="KIW84_025008"/>
</dbReference>
<keyword evidence="2" id="KW-1185">Reference proteome</keyword>
<proteinExistence type="predicted"/>
<dbReference type="AlphaFoldDB" id="A0A9D5BCS9"/>
<name>A0A9D5BCS9_PEA</name>
<gene>
    <name evidence="1" type="ORF">KIW84_025008</name>
</gene>
<reference evidence="1 2" key="1">
    <citation type="journal article" date="2022" name="Nat. Genet.">
        <title>Improved pea reference genome and pan-genome highlight genomic features and evolutionary characteristics.</title>
        <authorList>
            <person name="Yang T."/>
            <person name="Liu R."/>
            <person name="Luo Y."/>
            <person name="Hu S."/>
            <person name="Wang D."/>
            <person name="Wang C."/>
            <person name="Pandey M.K."/>
            <person name="Ge S."/>
            <person name="Xu Q."/>
            <person name="Li N."/>
            <person name="Li G."/>
            <person name="Huang Y."/>
            <person name="Saxena R.K."/>
            <person name="Ji Y."/>
            <person name="Li M."/>
            <person name="Yan X."/>
            <person name="He Y."/>
            <person name="Liu Y."/>
            <person name="Wang X."/>
            <person name="Xiang C."/>
            <person name="Varshney R.K."/>
            <person name="Ding H."/>
            <person name="Gao S."/>
            <person name="Zong X."/>
        </authorList>
    </citation>
    <scope>NUCLEOTIDE SEQUENCE [LARGE SCALE GENOMIC DNA]</scope>
    <source>
        <strain evidence="1 2">cv. Zhongwan 6</strain>
    </source>
</reference>
<organism evidence="1 2">
    <name type="scientific">Pisum sativum</name>
    <name type="common">Garden pea</name>
    <name type="synonym">Lathyrus oleraceus</name>
    <dbReference type="NCBI Taxonomy" id="3888"/>
    <lineage>
        <taxon>Eukaryota</taxon>
        <taxon>Viridiplantae</taxon>
        <taxon>Streptophyta</taxon>
        <taxon>Embryophyta</taxon>
        <taxon>Tracheophyta</taxon>
        <taxon>Spermatophyta</taxon>
        <taxon>Magnoliopsida</taxon>
        <taxon>eudicotyledons</taxon>
        <taxon>Gunneridae</taxon>
        <taxon>Pentapetalae</taxon>
        <taxon>rosids</taxon>
        <taxon>fabids</taxon>
        <taxon>Fabales</taxon>
        <taxon>Fabaceae</taxon>
        <taxon>Papilionoideae</taxon>
        <taxon>50 kb inversion clade</taxon>
        <taxon>NPAAA clade</taxon>
        <taxon>Hologalegina</taxon>
        <taxon>IRL clade</taxon>
        <taxon>Fabeae</taxon>
        <taxon>Lathyrus</taxon>
    </lineage>
</organism>
<feature type="non-terminal residue" evidence="1">
    <location>
        <position position="102"/>
    </location>
</feature>
<evidence type="ECO:0000313" key="2">
    <source>
        <dbReference type="Proteomes" id="UP001058974"/>
    </source>
</evidence>